<accession>A0A843WJT7</accession>
<proteinExistence type="predicted"/>
<name>A0A843WJT7_COLES</name>
<feature type="compositionally biased region" description="Basic and acidic residues" evidence="1">
    <location>
        <begin position="58"/>
        <end position="74"/>
    </location>
</feature>
<dbReference type="Proteomes" id="UP000652761">
    <property type="component" value="Unassembled WGS sequence"/>
</dbReference>
<gene>
    <name evidence="2" type="ORF">Taro_037111</name>
</gene>
<evidence type="ECO:0000313" key="2">
    <source>
        <dbReference type="EMBL" id="MQM04314.1"/>
    </source>
</evidence>
<comment type="caution">
    <text evidence="2">The sequence shown here is derived from an EMBL/GenBank/DDBJ whole genome shotgun (WGS) entry which is preliminary data.</text>
</comment>
<evidence type="ECO:0000313" key="3">
    <source>
        <dbReference type="Proteomes" id="UP000652761"/>
    </source>
</evidence>
<organism evidence="2 3">
    <name type="scientific">Colocasia esculenta</name>
    <name type="common">Wild taro</name>
    <name type="synonym">Arum esculentum</name>
    <dbReference type="NCBI Taxonomy" id="4460"/>
    <lineage>
        <taxon>Eukaryota</taxon>
        <taxon>Viridiplantae</taxon>
        <taxon>Streptophyta</taxon>
        <taxon>Embryophyta</taxon>
        <taxon>Tracheophyta</taxon>
        <taxon>Spermatophyta</taxon>
        <taxon>Magnoliopsida</taxon>
        <taxon>Liliopsida</taxon>
        <taxon>Araceae</taxon>
        <taxon>Aroideae</taxon>
        <taxon>Colocasieae</taxon>
        <taxon>Colocasia</taxon>
    </lineage>
</organism>
<protein>
    <submittedName>
        <fullName evidence="2">Uncharacterized protein</fullName>
    </submittedName>
</protein>
<dbReference type="AlphaFoldDB" id="A0A843WJT7"/>
<evidence type="ECO:0000256" key="1">
    <source>
        <dbReference type="SAM" id="MobiDB-lite"/>
    </source>
</evidence>
<reference evidence="2" key="1">
    <citation type="submission" date="2017-07" db="EMBL/GenBank/DDBJ databases">
        <title>Taro Niue Genome Assembly and Annotation.</title>
        <authorList>
            <person name="Atibalentja N."/>
            <person name="Keating K."/>
            <person name="Fields C.J."/>
        </authorList>
    </citation>
    <scope>NUCLEOTIDE SEQUENCE</scope>
    <source>
        <strain evidence="2">Niue_2</strain>
        <tissue evidence="2">Leaf</tissue>
    </source>
</reference>
<keyword evidence="3" id="KW-1185">Reference proteome</keyword>
<sequence length="74" mass="7899">MGHTPAPKPARPLDLMTIGITGPSLSAVLQKHKKYKKKVMTVACDNEEVSSSDLSSSDSEKDQDSLRASGIKDA</sequence>
<dbReference type="EMBL" id="NMUH01003194">
    <property type="protein sequence ID" value="MQM04314.1"/>
    <property type="molecule type" value="Genomic_DNA"/>
</dbReference>
<feature type="region of interest" description="Disordered" evidence="1">
    <location>
        <begin position="45"/>
        <end position="74"/>
    </location>
</feature>